<evidence type="ECO:0000313" key="7">
    <source>
        <dbReference type="Proteomes" id="UP000281813"/>
    </source>
</evidence>
<dbReference type="PIRSF" id="PIRSF006806">
    <property type="entry name" value="FTHF_cligase"/>
    <property type="match status" value="1"/>
</dbReference>
<keyword evidence="5" id="KW-0479">Metal-binding</keyword>
<dbReference type="GO" id="GO:0030272">
    <property type="term" value="F:5-formyltetrahydrofolate cyclo-ligase activity"/>
    <property type="evidence" value="ECO:0007669"/>
    <property type="project" value="UniProtKB-EC"/>
</dbReference>
<comment type="cofactor">
    <cofactor evidence="5">
        <name>Mg(2+)</name>
        <dbReference type="ChEBI" id="CHEBI:18420"/>
    </cofactor>
</comment>
<dbReference type="GO" id="GO:0035999">
    <property type="term" value="P:tetrahydrofolate interconversion"/>
    <property type="evidence" value="ECO:0007669"/>
    <property type="project" value="TreeGrafter"/>
</dbReference>
<protein>
    <recommendedName>
        <fullName evidence="5">5-formyltetrahydrofolate cyclo-ligase</fullName>
        <ecNumber evidence="5">6.3.3.2</ecNumber>
    </recommendedName>
</protein>
<dbReference type="Gene3D" id="3.40.50.10420">
    <property type="entry name" value="NagB/RpiA/CoA transferase-like"/>
    <property type="match status" value="1"/>
</dbReference>
<feature type="binding site" evidence="4">
    <location>
        <begin position="124"/>
        <end position="132"/>
    </location>
    <ligand>
        <name>ATP</name>
        <dbReference type="ChEBI" id="CHEBI:30616"/>
    </ligand>
</feature>
<dbReference type="InterPro" id="IPR024185">
    <property type="entry name" value="FTHF_cligase-like_sf"/>
</dbReference>
<comment type="caution">
    <text evidence="6">The sequence shown here is derived from an EMBL/GenBank/DDBJ whole genome shotgun (WGS) entry which is preliminary data.</text>
</comment>
<keyword evidence="2 4" id="KW-0547">Nucleotide-binding</keyword>
<dbReference type="InterPro" id="IPR002698">
    <property type="entry name" value="FTHF_cligase"/>
</dbReference>
<evidence type="ECO:0000313" key="6">
    <source>
        <dbReference type="EMBL" id="RKQ18863.1"/>
    </source>
</evidence>
<dbReference type="SUPFAM" id="SSF100950">
    <property type="entry name" value="NagB/RpiA/CoA transferase-like"/>
    <property type="match status" value="1"/>
</dbReference>
<dbReference type="GO" id="GO:0046872">
    <property type="term" value="F:metal ion binding"/>
    <property type="evidence" value="ECO:0007669"/>
    <property type="project" value="UniProtKB-KW"/>
</dbReference>
<keyword evidence="3 4" id="KW-0067">ATP-binding</keyword>
<dbReference type="AlphaFoldDB" id="A0A494Z8E4"/>
<dbReference type="GO" id="GO:0009396">
    <property type="term" value="P:folic acid-containing compound biosynthetic process"/>
    <property type="evidence" value="ECO:0007669"/>
    <property type="project" value="TreeGrafter"/>
</dbReference>
<dbReference type="Proteomes" id="UP000281813">
    <property type="component" value="Unassembled WGS sequence"/>
</dbReference>
<comment type="similarity">
    <text evidence="1 5">Belongs to the 5-formyltetrahydrofolate cyclo-ligase family.</text>
</comment>
<organism evidence="6 7">
    <name type="scientific">Oceanobacillus bengalensis</name>
    <dbReference type="NCBI Taxonomy" id="1435466"/>
    <lineage>
        <taxon>Bacteria</taxon>
        <taxon>Bacillati</taxon>
        <taxon>Bacillota</taxon>
        <taxon>Bacilli</taxon>
        <taxon>Bacillales</taxon>
        <taxon>Bacillaceae</taxon>
        <taxon>Oceanobacillus</taxon>
    </lineage>
</organism>
<gene>
    <name evidence="6" type="ORF">D8M05_00820</name>
</gene>
<evidence type="ECO:0000256" key="1">
    <source>
        <dbReference type="ARBA" id="ARBA00010638"/>
    </source>
</evidence>
<feature type="binding site" evidence="4">
    <location>
        <position position="40"/>
    </location>
    <ligand>
        <name>substrate</name>
    </ligand>
</feature>
<accession>A0A494Z8E4</accession>
<dbReference type="EC" id="6.3.3.2" evidence="5"/>
<sequence length="179" mass="20608">MIEKLKALSGEERERTESNLLHYLTTSESWNQSETIGITVSHGFEWNTKAIIEAGWKHGKIICVPKCFPKEKKMVFYKLEHFDQLEVVYYNLLEPKPEETMEIEKQEMDLLIVPGVVFDKEGYRIGFGGGYYDRFLTDFQNITVSLLHSIQRLEGLPVEAHDLAVNYLITEKGISMTGS</sequence>
<dbReference type="PANTHER" id="PTHR23407:SF1">
    <property type="entry name" value="5-FORMYLTETRAHYDROFOLATE CYCLO-LIGASE"/>
    <property type="match status" value="1"/>
</dbReference>
<dbReference type="InterPro" id="IPR037171">
    <property type="entry name" value="NagB/RpiA_transferase-like"/>
</dbReference>
<name>A0A494Z8E4_9BACI</name>
<keyword evidence="6" id="KW-0436">Ligase</keyword>
<dbReference type="OrthoDB" id="9801938at2"/>
<dbReference type="EMBL" id="RBZO01000001">
    <property type="protein sequence ID" value="RKQ18863.1"/>
    <property type="molecule type" value="Genomic_DNA"/>
</dbReference>
<comment type="catalytic activity">
    <reaction evidence="5">
        <text>(6S)-5-formyl-5,6,7,8-tetrahydrofolate + ATP = (6R)-5,10-methenyltetrahydrofolate + ADP + phosphate</text>
        <dbReference type="Rhea" id="RHEA:10488"/>
        <dbReference type="ChEBI" id="CHEBI:30616"/>
        <dbReference type="ChEBI" id="CHEBI:43474"/>
        <dbReference type="ChEBI" id="CHEBI:57455"/>
        <dbReference type="ChEBI" id="CHEBI:57457"/>
        <dbReference type="ChEBI" id="CHEBI:456216"/>
        <dbReference type="EC" id="6.3.3.2"/>
    </reaction>
</comment>
<reference evidence="6 7" key="1">
    <citation type="journal article" date="2015" name="Antonie Van Leeuwenhoek">
        <title>Oceanobacillus bengalensis sp. nov., a bacterium isolated from seawater of the Bay of Bengal.</title>
        <authorList>
            <person name="Yongchang O."/>
            <person name="Xiang W."/>
            <person name="Wang G."/>
        </authorList>
    </citation>
    <scope>NUCLEOTIDE SEQUENCE [LARGE SCALE GENOMIC DNA]</scope>
    <source>
        <strain evidence="6 7">MCCC 1K00260</strain>
    </source>
</reference>
<evidence type="ECO:0000256" key="5">
    <source>
        <dbReference type="RuleBase" id="RU361279"/>
    </source>
</evidence>
<feature type="binding site" evidence="4">
    <location>
        <position position="45"/>
    </location>
    <ligand>
        <name>substrate</name>
    </ligand>
</feature>
<evidence type="ECO:0000256" key="3">
    <source>
        <dbReference type="ARBA" id="ARBA00022840"/>
    </source>
</evidence>
<dbReference type="NCBIfam" id="TIGR02727">
    <property type="entry name" value="MTHFS_bact"/>
    <property type="match status" value="1"/>
</dbReference>
<keyword evidence="5" id="KW-0460">Magnesium</keyword>
<proteinExistence type="inferred from homology"/>
<evidence type="ECO:0000256" key="4">
    <source>
        <dbReference type="PIRSR" id="PIRSR006806-1"/>
    </source>
</evidence>
<dbReference type="Pfam" id="PF01812">
    <property type="entry name" value="5-FTHF_cyc-lig"/>
    <property type="match status" value="1"/>
</dbReference>
<dbReference type="GO" id="GO:0005524">
    <property type="term" value="F:ATP binding"/>
    <property type="evidence" value="ECO:0007669"/>
    <property type="project" value="UniProtKB-KW"/>
</dbReference>
<keyword evidence="7" id="KW-1185">Reference proteome</keyword>
<dbReference type="PANTHER" id="PTHR23407">
    <property type="entry name" value="ATPASE INHIBITOR/5-FORMYLTETRAHYDROFOLATE CYCLO-LIGASE"/>
    <property type="match status" value="1"/>
</dbReference>
<evidence type="ECO:0000256" key="2">
    <source>
        <dbReference type="ARBA" id="ARBA00022741"/>
    </source>
</evidence>